<sequence>MQNKVVFLTTDSLGNGERELGQQILETFFTLLKQREQLPAAIFCANRGVLALTNESLVSMHLKELADQGVPVLACATCADYYGVRDQLEAGEISSMGHFMELAAKYEVMTLA</sequence>
<protein>
    <submittedName>
        <fullName evidence="1">Uncharacterized protein</fullName>
    </submittedName>
</protein>
<organism evidence="1 2">
    <name type="scientific">Paenibacillus azoreducens</name>
    <dbReference type="NCBI Taxonomy" id="116718"/>
    <lineage>
        <taxon>Bacteria</taxon>
        <taxon>Bacillati</taxon>
        <taxon>Bacillota</taxon>
        <taxon>Bacilli</taxon>
        <taxon>Bacillales</taxon>
        <taxon>Paenibacillaceae</taxon>
        <taxon>Paenibacillus</taxon>
    </lineage>
</organism>
<dbReference type="AlphaFoldDB" id="A0A919YG39"/>
<reference evidence="1 2" key="1">
    <citation type="submission" date="2021-03" db="EMBL/GenBank/DDBJ databases">
        <title>Antimicrobial resistance genes in bacteria isolated from Japanese honey, and their potential for conferring macrolide and lincosamide resistance in the American foulbrood pathogen Paenibacillus larvae.</title>
        <authorList>
            <person name="Okamoto M."/>
            <person name="Kumagai M."/>
            <person name="Kanamori H."/>
            <person name="Takamatsu D."/>
        </authorList>
    </citation>
    <scope>NUCLEOTIDE SEQUENCE [LARGE SCALE GENOMIC DNA]</scope>
    <source>
        <strain evidence="1 2">J34TS1</strain>
    </source>
</reference>
<dbReference type="Gene3D" id="3.40.1260.10">
    <property type="entry name" value="DsrEFH-like"/>
    <property type="match status" value="1"/>
</dbReference>
<keyword evidence="2" id="KW-1185">Reference proteome</keyword>
<dbReference type="InterPro" id="IPR027396">
    <property type="entry name" value="DsrEFH-like"/>
</dbReference>
<dbReference type="Proteomes" id="UP000682811">
    <property type="component" value="Unassembled WGS sequence"/>
</dbReference>
<dbReference type="EMBL" id="BORT01000014">
    <property type="protein sequence ID" value="GIO48545.1"/>
    <property type="molecule type" value="Genomic_DNA"/>
</dbReference>
<dbReference type="RefSeq" id="WP_212979179.1">
    <property type="nucleotide sequence ID" value="NZ_AP025343.1"/>
</dbReference>
<dbReference type="SUPFAM" id="SSF75169">
    <property type="entry name" value="DsrEFH-like"/>
    <property type="match status" value="1"/>
</dbReference>
<proteinExistence type="predicted"/>
<comment type="caution">
    <text evidence="1">The sequence shown here is derived from an EMBL/GenBank/DDBJ whole genome shotgun (WGS) entry which is preliminary data.</text>
</comment>
<dbReference type="Pfam" id="PF02635">
    <property type="entry name" value="DsrE"/>
    <property type="match status" value="1"/>
</dbReference>
<gene>
    <name evidence="1" type="ORF">J34TS1_33100</name>
</gene>
<name>A0A919YG39_9BACL</name>
<dbReference type="InterPro" id="IPR003787">
    <property type="entry name" value="Sulphur_relay_DsrE/F-like"/>
</dbReference>
<accession>A0A919YG39</accession>
<evidence type="ECO:0000313" key="2">
    <source>
        <dbReference type="Proteomes" id="UP000682811"/>
    </source>
</evidence>
<evidence type="ECO:0000313" key="1">
    <source>
        <dbReference type="EMBL" id="GIO48545.1"/>
    </source>
</evidence>